<protein>
    <recommendedName>
        <fullName evidence="2">Sortilin N-terminal domain-containing protein</fullName>
    </recommendedName>
</protein>
<dbReference type="InterPro" id="IPR052025">
    <property type="entry name" value="Xyloglucanase_GH74"/>
</dbReference>
<feature type="domain" description="Sortilin N-terminal" evidence="2">
    <location>
        <begin position="281"/>
        <end position="347"/>
    </location>
</feature>
<dbReference type="Pfam" id="PF15902">
    <property type="entry name" value="Sortilin-Vps10"/>
    <property type="match status" value="1"/>
</dbReference>
<dbReference type="InterPro" id="IPR015943">
    <property type="entry name" value="WD40/YVTN_repeat-like_dom_sf"/>
</dbReference>
<accession>A0A937VYV2</accession>
<dbReference type="PANTHER" id="PTHR43739">
    <property type="entry name" value="XYLOGLUCANASE (EUROFUNG)"/>
    <property type="match status" value="1"/>
</dbReference>
<gene>
    <name evidence="3" type="ORF">FJZ47_00440</name>
</gene>
<evidence type="ECO:0000259" key="2">
    <source>
        <dbReference type="Pfam" id="PF15902"/>
    </source>
</evidence>
<keyword evidence="1" id="KW-0677">Repeat</keyword>
<dbReference type="InterPro" id="IPR031778">
    <property type="entry name" value="Sortilin_N"/>
</dbReference>
<dbReference type="GO" id="GO:0010411">
    <property type="term" value="P:xyloglucan metabolic process"/>
    <property type="evidence" value="ECO:0007669"/>
    <property type="project" value="TreeGrafter"/>
</dbReference>
<evidence type="ECO:0000256" key="1">
    <source>
        <dbReference type="ARBA" id="ARBA00022737"/>
    </source>
</evidence>
<dbReference type="PANTHER" id="PTHR43739:SF5">
    <property type="entry name" value="EXO-ALPHA-SIALIDASE"/>
    <property type="match status" value="1"/>
</dbReference>
<reference evidence="3" key="1">
    <citation type="submission" date="2019-03" db="EMBL/GenBank/DDBJ databases">
        <title>Lake Tanganyika Metagenome-Assembled Genomes (MAGs).</title>
        <authorList>
            <person name="Tran P."/>
        </authorList>
    </citation>
    <scope>NUCLEOTIDE SEQUENCE</scope>
    <source>
        <strain evidence="3">K_DeepCast_65m_m2_066</strain>
    </source>
</reference>
<sequence length="355" mass="38943">MAHTTSYIYAGAAHWTSAGDTKNPGGLFRRALGDDHWQGLTNGLPESSEVRAIAIHPTNPQVLYAGTQHGPYRSTDGGDHWEKLGFPDLGMTVWSILFHPANPQIMYLGTAPAAVYRSDNGGDTWRRLPKAQQPERVEMGFATRLIRMTADPSNPDEIYAGVEVGGLMRSLDGGETWTDCSAHLVELAGRPHLKSKIGSDTETEGMLDTHALTMSAAQPGTVFLAVRMGLFRSTDHGMNWEDMEVGRYSPLTYARDVQVSPQNPQVMYACLSPAARSRDGALYRSQDLGKSWQRFDHGVQAHSTMMSVGLHQRDPNQVFCATRSGEVFGTQDGGATWQEYPLPENIQDVYTVACA</sequence>
<evidence type="ECO:0000313" key="3">
    <source>
        <dbReference type="EMBL" id="MBM3222262.1"/>
    </source>
</evidence>
<dbReference type="CDD" id="cd15482">
    <property type="entry name" value="Sialidase_non-viral"/>
    <property type="match status" value="1"/>
</dbReference>
<dbReference type="Gene3D" id="2.130.10.10">
    <property type="entry name" value="YVTN repeat-like/Quinoprotein amine dehydrogenase"/>
    <property type="match status" value="2"/>
</dbReference>
<comment type="caution">
    <text evidence="3">The sequence shown here is derived from an EMBL/GenBank/DDBJ whole genome shotgun (WGS) entry which is preliminary data.</text>
</comment>
<dbReference type="EMBL" id="VGLS01000005">
    <property type="protein sequence ID" value="MBM3222262.1"/>
    <property type="molecule type" value="Genomic_DNA"/>
</dbReference>
<dbReference type="SUPFAM" id="SSF110296">
    <property type="entry name" value="Oligoxyloglucan reducing end-specific cellobiohydrolase"/>
    <property type="match status" value="1"/>
</dbReference>
<proteinExistence type="predicted"/>
<dbReference type="Proteomes" id="UP000712673">
    <property type="component" value="Unassembled WGS sequence"/>
</dbReference>
<evidence type="ECO:0000313" key="4">
    <source>
        <dbReference type="Proteomes" id="UP000712673"/>
    </source>
</evidence>
<dbReference type="AlphaFoldDB" id="A0A937VYV2"/>
<organism evidence="3 4">
    <name type="scientific">Tectimicrobiota bacterium</name>
    <dbReference type="NCBI Taxonomy" id="2528274"/>
    <lineage>
        <taxon>Bacteria</taxon>
        <taxon>Pseudomonadati</taxon>
        <taxon>Nitrospinota/Tectimicrobiota group</taxon>
        <taxon>Candidatus Tectimicrobiota</taxon>
    </lineage>
</organism>
<name>A0A937VYV2_UNCTE</name>